<dbReference type="RefSeq" id="XP_043010734.1">
    <property type="nucleotide sequence ID" value="XM_043152648.1"/>
</dbReference>
<accession>A0A9P7UW02</accession>
<dbReference type="EMBL" id="CM032184">
    <property type="protein sequence ID" value="KAG7094264.1"/>
    <property type="molecule type" value="Genomic_DNA"/>
</dbReference>
<dbReference type="AlphaFoldDB" id="A0A9P7UW02"/>
<gene>
    <name evidence="1" type="ORF">E1B28_007868</name>
</gene>
<proteinExistence type="predicted"/>
<evidence type="ECO:0000313" key="1">
    <source>
        <dbReference type="EMBL" id="KAG7094264.1"/>
    </source>
</evidence>
<protein>
    <submittedName>
        <fullName evidence="1">Uncharacterized protein</fullName>
    </submittedName>
</protein>
<sequence>MMPVYSLKRRRLWASWWLRRDIFGRWFCAHLCPLKRVNSVLHNPVQQSWNDGRFERGQTNFRQRYINRRIRFPNSIVKKVNEAALSKDVLHYFCKILAVAMIKDGVHYELMGIMQGKVIGKTMVMDSSHYQCKDACNARNSAAEYMVQYTTGSERVRRLG</sequence>
<dbReference type="KEGG" id="more:E1B28_007868"/>
<comment type="caution">
    <text evidence="1">The sequence shown here is derived from an EMBL/GenBank/DDBJ whole genome shotgun (WGS) entry which is preliminary data.</text>
</comment>
<reference evidence="1" key="1">
    <citation type="journal article" date="2021" name="Genome Biol. Evol.">
        <title>The assembled and annotated genome of the fairy-ring fungus Marasmius oreades.</title>
        <authorList>
            <person name="Hiltunen M."/>
            <person name="Ament-Velasquez S.L."/>
            <person name="Johannesson H."/>
        </authorList>
    </citation>
    <scope>NUCLEOTIDE SEQUENCE</scope>
    <source>
        <strain evidence="1">03SP1</strain>
    </source>
</reference>
<dbReference type="Proteomes" id="UP001049176">
    <property type="component" value="Chromosome 4"/>
</dbReference>
<organism evidence="1 2">
    <name type="scientific">Marasmius oreades</name>
    <name type="common">fairy-ring Marasmius</name>
    <dbReference type="NCBI Taxonomy" id="181124"/>
    <lineage>
        <taxon>Eukaryota</taxon>
        <taxon>Fungi</taxon>
        <taxon>Dikarya</taxon>
        <taxon>Basidiomycota</taxon>
        <taxon>Agaricomycotina</taxon>
        <taxon>Agaricomycetes</taxon>
        <taxon>Agaricomycetidae</taxon>
        <taxon>Agaricales</taxon>
        <taxon>Marasmiineae</taxon>
        <taxon>Marasmiaceae</taxon>
        <taxon>Marasmius</taxon>
    </lineage>
</organism>
<keyword evidence="2" id="KW-1185">Reference proteome</keyword>
<evidence type="ECO:0000313" key="2">
    <source>
        <dbReference type="Proteomes" id="UP001049176"/>
    </source>
</evidence>
<name>A0A9P7UW02_9AGAR</name>
<dbReference type="GeneID" id="66076944"/>